<evidence type="ECO:0000256" key="8">
    <source>
        <dbReference type="ARBA" id="ARBA00023136"/>
    </source>
</evidence>
<dbReference type="Pfam" id="PF07686">
    <property type="entry name" value="V-set"/>
    <property type="match status" value="1"/>
</dbReference>
<dbReference type="PANTHER" id="PTHR44468">
    <property type="entry name" value="COXSACKIEVIRUS AND ADENOVIRUS RECEPTOR-RELATED"/>
    <property type="match status" value="1"/>
</dbReference>
<organism evidence="15 16">
    <name type="scientific">Myripristis murdjan</name>
    <name type="common">pinecone soldierfish</name>
    <dbReference type="NCBI Taxonomy" id="586833"/>
    <lineage>
        <taxon>Eukaryota</taxon>
        <taxon>Metazoa</taxon>
        <taxon>Chordata</taxon>
        <taxon>Craniata</taxon>
        <taxon>Vertebrata</taxon>
        <taxon>Euteleostomi</taxon>
        <taxon>Actinopterygii</taxon>
        <taxon>Neopterygii</taxon>
        <taxon>Teleostei</taxon>
        <taxon>Neoteleostei</taxon>
        <taxon>Acanthomorphata</taxon>
        <taxon>Holocentriformes</taxon>
        <taxon>Holocentridae</taxon>
        <taxon>Myripristis</taxon>
    </lineage>
</organism>
<keyword evidence="11" id="KW-0325">Glycoprotein</keyword>
<protein>
    <recommendedName>
        <fullName evidence="14">Ig-like domain-containing protein</fullName>
    </recommendedName>
</protein>
<dbReference type="AlphaFoldDB" id="A0A667Z2J2"/>
<dbReference type="SMART" id="SM00409">
    <property type="entry name" value="IG"/>
    <property type="match status" value="1"/>
</dbReference>
<evidence type="ECO:0000256" key="4">
    <source>
        <dbReference type="ARBA" id="ARBA00022729"/>
    </source>
</evidence>
<evidence type="ECO:0000313" key="16">
    <source>
        <dbReference type="Proteomes" id="UP000472263"/>
    </source>
</evidence>
<evidence type="ECO:0000256" key="5">
    <source>
        <dbReference type="ARBA" id="ARBA00022737"/>
    </source>
</evidence>
<keyword evidence="9" id="KW-1015">Disulfide bond</keyword>
<dbReference type="GO" id="GO:0050839">
    <property type="term" value="F:cell adhesion molecule binding"/>
    <property type="evidence" value="ECO:0007669"/>
    <property type="project" value="TreeGrafter"/>
</dbReference>
<dbReference type="InParanoid" id="A0A667Z2J2"/>
<evidence type="ECO:0000256" key="13">
    <source>
        <dbReference type="SAM" id="Phobius"/>
    </source>
</evidence>
<evidence type="ECO:0000256" key="2">
    <source>
        <dbReference type="ARBA" id="ARBA00022475"/>
    </source>
</evidence>
<reference evidence="15" key="3">
    <citation type="submission" date="2025-09" db="UniProtKB">
        <authorList>
            <consortium name="Ensembl"/>
        </authorList>
    </citation>
    <scope>IDENTIFICATION</scope>
</reference>
<evidence type="ECO:0000256" key="9">
    <source>
        <dbReference type="ARBA" id="ARBA00023157"/>
    </source>
</evidence>
<dbReference type="GeneTree" id="ENSGT00940000154829"/>
<keyword evidence="12" id="KW-0393">Immunoglobulin domain</keyword>
<dbReference type="GO" id="GO:0034109">
    <property type="term" value="P:homotypic cell-cell adhesion"/>
    <property type="evidence" value="ECO:0007669"/>
    <property type="project" value="TreeGrafter"/>
</dbReference>
<evidence type="ECO:0000256" key="6">
    <source>
        <dbReference type="ARBA" id="ARBA00022889"/>
    </source>
</evidence>
<feature type="domain" description="Ig-like" evidence="14">
    <location>
        <begin position="58"/>
        <end position="161"/>
    </location>
</feature>
<dbReference type="InterPro" id="IPR003599">
    <property type="entry name" value="Ig_sub"/>
</dbReference>
<reference evidence="15" key="1">
    <citation type="submission" date="2019-06" db="EMBL/GenBank/DDBJ databases">
        <authorList>
            <consortium name="Wellcome Sanger Institute Data Sharing"/>
        </authorList>
    </citation>
    <scope>NUCLEOTIDE SEQUENCE [LARGE SCALE GENOMIC DNA]</scope>
</reference>
<sequence length="341" mass="37526">MYCSNKETSGEEGAIESGVMTRGDAMERCRHCRQAVVPGVTLWHFFMTLSFLPFTAKPCHGLQITSRSVSPTYAAVGDSMTLGCDFTLAPEDLGGIDIEWTTRPGDPVVIWYAGNHRVYDHFERFQGRVQFVSLTPATGNASITISDLRLTDSDTYRCKVEKLPGICSVIIRLDVMETPTKPVCSLEGQRRPRMSGLDWIGLDAMVDSVQGELSFTITSEDVQGPYVCTAQNLVGSETCTLTLVLKSTLSNVAVSAAATVTVLLMIAIVTTIVFWCRKRKNVEYDGNDIKVDDVPPYRWLPEKSQQAVPKRVVLNNSHVGGSQDDEPGEQQNDGVFGFVVR</sequence>
<dbReference type="SUPFAM" id="SSF48726">
    <property type="entry name" value="Immunoglobulin"/>
    <property type="match status" value="1"/>
</dbReference>
<evidence type="ECO:0000313" key="15">
    <source>
        <dbReference type="Ensembl" id="ENSMMDP00005032838.1"/>
    </source>
</evidence>
<proteinExistence type="predicted"/>
<evidence type="ECO:0000256" key="1">
    <source>
        <dbReference type="ARBA" id="ARBA00004251"/>
    </source>
</evidence>
<dbReference type="SMART" id="SM00406">
    <property type="entry name" value="IGv"/>
    <property type="match status" value="1"/>
</dbReference>
<evidence type="ECO:0000256" key="3">
    <source>
        <dbReference type="ARBA" id="ARBA00022692"/>
    </source>
</evidence>
<keyword evidence="8 13" id="KW-0472">Membrane</keyword>
<name>A0A667Z2J2_9TELE</name>
<evidence type="ECO:0000259" key="14">
    <source>
        <dbReference type="PROSITE" id="PS50835"/>
    </source>
</evidence>
<dbReference type="InterPro" id="IPR013783">
    <property type="entry name" value="Ig-like_fold"/>
</dbReference>
<evidence type="ECO:0000256" key="11">
    <source>
        <dbReference type="ARBA" id="ARBA00023180"/>
    </source>
</evidence>
<dbReference type="InterPro" id="IPR013106">
    <property type="entry name" value="Ig_V-set"/>
</dbReference>
<keyword evidence="4" id="KW-0732">Signal</keyword>
<dbReference type="InterPro" id="IPR036179">
    <property type="entry name" value="Ig-like_dom_sf"/>
</dbReference>
<dbReference type="GO" id="GO:0014704">
    <property type="term" value="C:intercalated disc"/>
    <property type="evidence" value="ECO:0007669"/>
    <property type="project" value="TreeGrafter"/>
</dbReference>
<dbReference type="InterPro" id="IPR052307">
    <property type="entry name" value="EJ_Adhesion_Regulator"/>
</dbReference>
<dbReference type="Proteomes" id="UP000472263">
    <property type="component" value="Chromosome 18"/>
</dbReference>
<comment type="subcellular location">
    <subcellularLocation>
        <location evidence="1">Cell membrane</location>
        <topology evidence="1">Single-pass type I membrane protein</topology>
    </subcellularLocation>
</comment>
<evidence type="ECO:0000256" key="10">
    <source>
        <dbReference type="ARBA" id="ARBA00023170"/>
    </source>
</evidence>
<dbReference type="InterPro" id="IPR007110">
    <property type="entry name" value="Ig-like_dom"/>
</dbReference>
<keyword evidence="6" id="KW-0130">Cell adhesion</keyword>
<dbReference type="PANTHER" id="PTHR44468:SF3">
    <property type="entry name" value="COXSACKIEVIRUS AND ADENOVIRUS RECEPTOR"/>
    <property type="match status" value="1"/>
</dbReference>
<evidence type="ECO:0000256" key="7">
    <source>
        <dbReference type="ARBA" id="ARBA00022989"/>
    </source>
</evidence>
<keyword evidence="7 13" id="KW-1133">Transmembrane helix</keyword>
<keyword evidence="5" id="KW-0677">Repeat</keyword>
<keyword evidence="10" id="KW-0675">Receptor</keyword>
<evidence type="ECO:0000256" key="12">
    <source>
        <dbReference type="ARBA" id="ARBA00023319"/>
    </source>
</evidence>
<reference evidence="15" key="2">
    <citation type="submission" date="2025-08" db="UniProtKB">
        <authorList>
            <consortium name="Ensembl"/>
        </authorList>
    </citation>
    <scope>IDENTIFICATION</scope>
</reference>
<keyword evidence="16" id="KW-1185">Reference proteome</keyword>
<dbReference type="GO" id="GO:0016323">
    <property type="term" value="C:basolateral plasma membrane"/>
    <property type="evidence" value="ECO:0007669"/>
    <property type="project" value="TreeGrafter"/>
</dbReference>
<dbReference type="GO" id="GO:0005923">
    <property type="term" value="C:bicellular tight junction"/>
    <property type="evidence" value="ECO:0007669"/>
    <property type="project" value="TreeGrafter"/>
</dbReference>
<dbReference type="Gene3D" id="2.60.40.10">
    <property type="entry name" value="Immunoglobulins"/>
    <property type="match status" value="1"/>
</dbReference>
<accession>A0A667Z2J2</accession>
<feature type="transmembrane region" description="Helical" evidence="13">
    <location>
        <begin position="252"/>
        <end position="276"/>
    </location>
</feature>
<keyword evidence="2" id="KW-1003">Cell membrane</keyword>
<dbReference type="PROSITE" id="PS50835">
    <property type="entry name" value="IG_LIKE"/>
    <property type="match status" value="1"/>
</dbReference>
<keyword evidence="3 13" id="KW-0812">Transmembrane</keyword>
<dbReference type="Ensembl" id="ENSMMDT00005033571.1">
    <property type="protein sequence ID" value="ENSMMDP00005032838.1"/>
    <property type="gene ID" value="ENSMMDG00005015458.1"/>
</dbReference>